<sequence>MSSEVTQRKGDAVSKSVKEEPKESTSGSPSKTKKDKEEAEDAPPKLKYGPMPRFSKQRLWSRGILITGLLVIVWYNSGKKNEQSFASFDEEITTKAMKTRCSPSLDEAVKPFPKCIPKQCGRFVVDNLFAPQEIYALKELMERIFNEGKVEGAATVFDLQLGIMQLEGETLDLFKLNSTKPIFQKSDQIIYLNLKGKLQRLISSYFAVDHWSLYAAAPFFITRLTRKFAKRENDEYWHPAVHQKQFKTYQFSTVLFMSDYGTDIDGGRLIFIDGDNTNRTVDPKVGRAIAFSAGEESLHYTERVLKGTRYAITVGFTCNPKDAVADPKL</sequence>
<feature type="transmembrane region" description="Helical" evidence="5">
    <location>
        <begin position="59"/>
        <end position="77"/>
    </location>
</feature>
<dbReference type="Gene3D" id="2.60.120.620">
    <property type="entry name" value="q2cbj1_9rhob like domain"/>
    <property type="match status" value="1"/>
</dbReference>
<gene>
    <name evidence="7" type="ORF">ODALV1_LOCUS29020</name>
</gene>
<evidence type="ECO:0000256" key="1">
    <source>
        <dbReference type="ARBA" id="ARBA00001961"/>
    </source>
</evidence>
<evidence type="ECO:0000259" key="6">
    <source>
        <dbReference type="SMART" id="SM00702"/>
    </source>
</evidence>
<dbReference type="InterPro" id="IPR006620">
    <property type="entry name" value="Pro_4_hyd_alph"/>
</dbReference>
<protein>
    <recommendedName>
        <fullName evidence="6">Prolyl 4-hydroxylase alpha subunit domain-containing protein</fullName>
    </recommendedName>
</protein>
<comment type="cofactor">
    <cofactor evidence="1">
        <name>L-ascorbate</name>
        <dbReference type="ChEBI" id="CHEBI:38290"/>
    </cofactor>
</comment>
<evidence type="ECO:0000313" key="7">
    <source>
        <dbReference type="EMBL" id="CAL8142345.1"/>
    </source>
</evidence>
<keyword evidence="2" id="KW-0223">Dioxygenase</keyword>
<feature type="region of interest" description="Disordered" evidence="4">
    <location>
        <begin position="1"/>
        <end position="50"/>
    </location>
</feature>
<dbReference type="SMART" id="SM00702">
    <property type="entry name" value="P4Hc"/>
    <property type="match status" value="1"/>
</dbReference>
<keyword evidence="5" id="KW-0472">Membrane</keyword>
<evidence type="ECO:0000256" key="2">
    <source>
        <dbReference type="ARBA" id="ARBA00022964"/>
    </source>
</evidence>
<keyword evidence="3" id="KW-0560">Oxidoreductase</keyword>
<feature type="compositionally biased region" description="Basic and acidic residues" evidence="4">
    <location>
        <begin position="1"/>
        <end position="23"/>
    </location>
</feature>
<dbReference type="Proteomes" id="UP001642540">
    <property type="component" value="Unassembled WGS sequence"/>
</dbReference>
<dbReference type="PANTHER" id="PTHR14650:SF1">
    <property type="entry name" value="2-OXOGLUTARATE AND IRON-DEPENDENT OXYGENASE DOMAIN-CONTAINING PROTEIN 3"/>
    <property type="match status" value="1"/>
</dbReference>
<feature type="domain" description="Prolyl 4-hydroxylase alpha subunit" evidence="6">
    <location>
        <begin position="120"/>
        <end position="317"/>
    </location>
</feature>
<reference evidence="7 8" key="1">
    <citation type="submission" date="2024-08" db="EMBL/GenBank/DDBJ databases">
        <authorList>
            <person name="Cucini C."/>
            <person name="Frati F."/>
        </authorList>
    </citation>
    <scope>NUCLEOTIDE SEQUENCE [LARGE SCALE GENOMIC DNA]</scope>
</reference>
<keyword evidence="5" id="KW-0812">Transmembrane</keyword>
<name>A0ABP1S2H8_9HEXA</name>
<comment type="caution">
    <text evidence="7">The sequence shown here is derived from an EMBL/GenBank/DDBJ whole genome shotgun (WGS) entry which is preliminary data.</text>
</comment>
<organism evidence="7 8">
    <name type="scientific">Orchesella dallaii</name>
    <dbReference type="NCBI Taxonomy" id="48710"/>
    <lineage>
        <taxon>Eukaryota</taxon>
        <taxon>Metazoa</taxon>
        <taxon>Ecdysozoa</taxon>
        <taxon>Arthropoda</taxon>
        <taxon>Hexapoda</taxon>
        <taxon>Collembola</taxon>
        <taxon>Entomobryomorpha</taxon>
        <taxon>Entomobryoidea</taxon>
        <taxon>Orchesellidae</taxon>
        <taxon>Orchesellinae</taxon>
        <taxon>Orchesella</taxon>
    </lineage>
</organism>
<proteinExistence type="predicted"/>
<evidence type="ECO:0000256" key="4">
    <source>
        <dbReference type="SAM" id="MobiDB-lite"/>
    </source>
</evidence>
<accession>A0ABP1S2H8</accession>
<dbReference type="EMBL" id="CAXLJM020000148">
    <property type="protein sequence ID" value="CAL8142345.1"/>
    <property type="molecule type" value="Genomic_DNA"/>
</dbReference>
<evidence type="ECO:0000313" key="8">
    <source>
        <dbReference type="Proteomes" id="UP001642540"/>
    </source>
</evidence>
<evidence type="ECO:0000256" key="5">
    <source>
        <dbReference type="SAM" id="Phobius"/>
    </source>
</evidence>
<keyword evidence="8" id="KW-1185">Reference proteome</keyword>
<dbReference type="PANTHER" id="PTHR14650">
    <property type="entry name" value="PROLYL HYDROXYLASE-RELATED"/>
    <property type="match status" value="1"/>
</dbReference>
<evidence type="ECO:0000256" key="3">
    <source>
        <dbReference type="ARBA" id="ARBA00023002"/>
    </source>
</evidence>
<keyword evidence="5" id="KW-1133">Transmembrane helix</keyword>
<dbReference type="InterPro" id="IPR039210">
    <property type="entry name" value="OGFOD3"/>
</dbReference>